<protein>
    <recommendedName>
        <fullName evidence="1">Restriction endonuclease type II-like domain-containing protein</fullName>
    </recommendedName>
</protein>
<dbReference type="InterPro" id="IPR049468">
    <property type="entry name" value="Restrct_endonuc-II-like_dom"/>
</dbReference>
<evidence type="ECO:0000313" key="2">
    <source>
        <dbReference type="EMBL" id="GHH22552.1"/>
    </source>
</evidence>
<name>A0ABQ3LPT5_9PSEU</name>
<feature type="domain" description="Restriction endonuclease type II-like" evidence="1">
    <location>
        <begin position="199"/>
        <end position="293"/>
    </location>
</feature>
<evidence type="ECO:0000313" key="3">
    <source>
        <dbReference type="Proteomes" id="UP000635387"/>
    </source>
</evidence>
<dbReference type="SUPFAM" id="SSF52980">
    <property type="entry name" value="Restriction endonuclease-like"/>
    <property type="match status" value="1"/>
</dbReference>
<dbReference type="InterPro" id="IPR011335">
    <property type="entry name" value="Restrct_endonuc-II-like"/>
</dbReference>
<dbReference type="RefSeq" id="WP_191256408.1">
    <property type="nucleotide sequence ID" value="NZ_BNAY01000005.1"/>
</dbReference>
<dbReference type="Pfam" id="PF18741">
    <property type="entry name" value="MTES_1575"/>
    <property type="match status" value="1"/>
</dbReference>
<reference evidence="3" key="1">
    <citation type="journal article" date="2019" name="Int. J. Syst. Evol. Microbiol.">
        <title>The Global Catalogue of Microorganisms (GCM) 10K type strain sequencing project: providing services to taxonomists for standard genome sequencing and annotation.</title>
        <authorList>
            <consortium name="The Broad Institute Genomics Platform"/>
            <consortium name="The Broad Institute Genome Sequencing Center for Infectious Disease"/>
            <person name="Wu L."/>
            <person name="Ma J."/>
        </authorList>
    </citation>
    <scope>NUCLEOTIDE SEQUENCE [LARGE SCALE GENOMIC DNA]</scope>
    <source>
        <strain evidence="3">CGMCC 4.7683</strain>
    </source>
</reference>
<proteinExistence type="predicted"/>
<dbReference type="Proteomes" id="UP000635387">
    <property type="component" value="Unassembled WGS sequence"/>
</dbReference>
<evidence type="ECO:0000259" key="1">
    <source>
        <dbReference type="Pfam" id="PF18741"/>
    </source>
</evidence>
<dbReference type="EMBL" id="BNAY01000005">
    <property type="protein sequence ID" value="GHH22552.1"/>
    <property type="molecule type" value="Genomic_DNA"/>
</dbReference>
<gene>
    <name evidence="2" type="ORF">GCM10017790_44420</name>
</gene>
<sequence length="297" mass="33442">MSRNQYATPSEFFGPFVGSRAVSEGDLTRAQLRSGPYNRLFQDVYAPIGIPQDHELRCKAAILVVPDGAVLTGCSAATVRGFPFSAENDPVEFVVPEVKGFHSLRGTHLRRTRLLGRDFEPWRDGLIATPLRMTMDILTDTRLRRSLPRVVGFLDVLLRAGFIDSETLDAYLRPRHDNGIVRARQALELSDGRAESIPESEVRVRLRLHGIEAEPQVEVFSGTRFLGRLDLAIREAKLAIEYDGAWHLEGEQPRLDARRRALIEAEGWEFIVITKEELYADPRAMVRRVAAALNSRV</sequence>
<dbReference type="Gene3D" id="3.40.960.10">
    <property type="entry name" value="VSR Endonuclease"/>
    <property type="match status" value="1"/>
</dbReference>
<organism evidence="2 3">
    <name type="scientific">Amycolatopsis oliviviridis</name>
    <dbReference type="NCBI Taxonomy" id="1471590"/>
    <lineage>
        <taxon>Bacteria</taxon>
        <taxon>Bacillati</taxon>
        <taxon>Actinomycetota</taxon>
        <taxon>Actinomycetes</taxon>
        <taxon>Pseudonocardiales</taxon>
        <taxon>Pseudonocardiaceae</taxon>
        <taxon>Amycolatopsis</taxon>
    </lineage>
</organism>
<comment type="caution">
    <text evidence="2">The sequence shown here is derived from an EMBL/GenBank/DDBJ whole genome shotgun (WGS) entry which is preliminary data.</text>
</comment>
<accession>A0ABQ3LPT5</accession>
<keyword evidence="3" id="KW-1185">Reference proteome</keyword>